<dbReference type="AlphaFoldDB" id="A0A699VNE0"/>
<evidence type="ECO:0000313" key="1">
    <source>
        <dbReference type="EMBL" id="GFD34906.1"/>
    </source>
</evidence>
<keyword evidence="1" id="KW-0695">RNA-directed DNA polymerase</keyword>
<gene>
    <name evidence="1" type="ORF">Tci_906875</name>
</gene>
<dbReference type="GO" id="GO:0003964">
    <property type="term" value="F:RNA-directed DNA polymerase activity"/>
    <property type="evidence" value="ECO:0007669"/>
    <property type="project" value="UniProtKB-KW"/>
</dbReference>
<reference evidence="1" key="1">
    <citation type="journal article" date="2019" name="Sci. Rep.">
        <title>Draft genome of Tanacetum cinerariifolium, the natural source of mosquito coil.</title>
        <authorList>
            <person name="Yamashiro T."/>
            <person name="Shiraishi A."/>
            <person name="Satake H."/>
            <person name="Nakayama K."/>
        </authorList>
    </citation>
    <scope>NUCLEOTIDE SEQUENCE</scope>
</reference>
<sequence length="94" mass="10697">YGKVIDVYIPLKNSKAAFMRFIKVDNLDRLTGNLYTIWIGRLRLHANPVRFQREPRASMAQHTKGNEGITNNSFASVLKTGVQNTKMAYDPSQL</sequence>
<keyword evidence="1" id="KW-0808">Transferase</keyword>
<keyword evidence="1" id="KW-0548">Nucleotidyltransferase</keyword>
<proteinExistence type="predicted"/>
<accession>A0A699VNE0</accession>
<comment type="caution">
    <text evidence="1">The sequence shown here is derived from an EMBL/GenBank/DDBJ whole genome shotgun (WGS) entry which is preliminary data.</text>
</comment>
<name>A0A699VNE0_TANCI</name>
<organism evidence="1">
    <name type="scientific">Tanacetum cinerariifolium</name>
    <name type="common">Dalmatian daisy</name>
    <name type="synonym">Chrysanthemum cinerariifolium</name>
    <dbReference type="NCBI Taxonomy" id="118510"/>
    <lineage>
        <taxon>Eukaryota</taxon>
        <taxon>Viridiplantae</taxon>
        <taxon>Streptophyta</taxon>
        <taxon>Embryophyta</taxon>
        <taxon>Tracheophyta</taxon>
        <taxon>Spermatophyta</taxon>
        <taxon>Magnoliopsida</taxon>
        <taxon>eudicotyledons</taxon>
        <taxon>Gunneridae</taxon>
        <taxon>Pentapetalae</taxon>
        <taxon>asterids</taxon>
        <taxon>campanulids</taxon>
        <taxon>Asterales</taxon>
        <taxon>Asteraceae</taxon>
        <taxon>Asteroideae</taxon>
        <taxon>Anthemideae</taxon>
        <taxon>Anthemidinae</taxon>
        <taxon>Tanacetum</taxon>
    </lineage>
</organism>
<protein>
    <submittedName>
        <fullName evidence="1">RNA-directed DNA polymerase, eukaryota, nucleotide-binding alpha-beta plait domain protein</fullName>
    </submittedName>
</protein>
<dbReference type="EMBL" id="BKCJ011452148">
    <property type="protein sequence ID" value="GFD34906.1"/>
    <property type="molecule type" value="Genomic_DNA"/>
</dbReference>
<feature type="non-terminal residue" evidence="1">
    <location>
        <position position="1"/>
    </location>
</feature>